<feature type="signal peptide" evidence="6">
    <location>
        <begin position="1"/>
        <end position="23"/>
    </location>
</feature>
<comment type="caution">
    <text evidence="7">The sequence shown here is derived from an EMBL/GenBank/DDBJ whole genome shotgun (WGS) entry which is preliminary data.</text>
</comment>
<evidence type="ECO:0000256" key="2">
    <source>
        <dbReference type="ARBA" id="ARBA00022692"/>
    </source>
</evidence>
<dbReference type="GO" id="GO:0005789">
    <property type="term" value="C:endoplasmic reticulum membrane"/>
    <property type="evidence" value="ECO:0007669"/>
    <property type="project" value="UniProtKB-SubCell"/>
</dbReference>
<comment type="similarity">
    <text evidence="5">Belongs to the class VI-like SAM-binding methyltransferase superfamily. Isoprenylcysteine carboxyl methyltransferase family.</text>
</comment>
<keyword evidence="5" id="KW-0949">S-adenosyl-L-methionine</keyword>
<keyword evidence="2" id="KW-0812">Transmembrane</keyword>
<comment type="subcellular location">
    <subcellularLocation>
        <location evidence="5">Endoplasmic reticulum membrane</location>
        <topology evidence="5">Multi-pass membrane protein</topology>
    </subcellularLocation>
    <subcellularLocation>
        <location evidence="1">Membrane</location>
        <topology evidence="1">Multi-pass membrane protein</topology>
    </subcellularLocation>
</comment>
<evidence type="ECO:0000256" key="6">
    <source>
        <dbReference type="SAM" id="SignalP"/>
    </source>
</evidence>
<keyword evidence="5" id="KW-0256">Endoplasmic reticulum</keyword>
<accession>A0AAW0DUH8</accession>
<keyword evidence="8" id="KW-1185">Reference proteome</keyword>
<dbReference type="Gene3D" id="1.20.120.1630">
    <property type="match status" value="1"/>
</dbReference>
<dbReference type="EMBL" id="JAWWNJ010000005">
    <property type="protein sequence ID" value="KAK7055269.1"/>
    <property type="molecule type" value="Genomic_DNA"/>
</dbReference>
<keyword evidence="5" id="KW-0489">Methyltransferase</keyword>
<name>A0AAW0DUH8_9AGAR</name>
<reference evidence="7 8" key="1">
    <citation type="journal article" date="2024" name="J Genomics">
        <title>Draft genome sequencing and assembly of Favolaschia claudopus CIRM-BRFM 2984 isolated from oak limbs.</title>
        <authorList>
            <person name="Navarro D."/>
            <person name="Drula E."/>
            <person name="Chaduli D."/>
            <person name="Cazenave R."/>
            <person name="Ahrendt S."/>
            <person name="Wang J."/>
            <person name="Lipzen A."/>
            <person name="Daum C."/>
            <person name="Barry K."/>
            <person name="Grigoriev I.V."/>
            <person name="Favel A."/>
            <person name="Rosso M.N."/>
            <person name="Martin F."/>
        </authorList>
    </citation>
    <scope>NUCLEOTIDE SEQUENCE [LARGE SCALE GENOMIC DNA]</scope>
    <source>
        <strain evidence="7 8">CIRM-BRFM 2984</strain>
    </source>
</reference>
<keyword evidence="4" id="KW-0472">Membrane</keyword>
<evidence type="ECO:0000256" key="3">
    <source>
        <dbReference type="ARBA" id="ARBA00022989"/>
    </source>
</evidence>
<keyword evidence="6" id="KW-0732">Signal</keyword>
<feature type="chain" id="PRO_5043440937" description="Protein-S-isoprenylcysteine O-methyltransferase" evidence="6">
    <location>
        <begin position="24"/>
        <end position="242"/>
    </location>
</feature>
<dbReference type="PANTHER" id="PTHR12714:SF9">
    <property type="entry name" value="PROTEIN-S-ISOPRENYLCYSTEINE O-METHYLTRANSFERASE"/>
    <property type="match status" value="1"/>
</dbReference>
<evidence type="ECO:0000256" key="5">
    <source>
        <dbReference type="RuleBase" id="RU362022"/>
    </source>
</evidence>
<dbReference type="Pfam" id="PF04140">
    <property type="entry name" value="ICMT"/>
    <property type="match status" value="1"/>
</dbReference>
<evidence type="ECO:0000256" key="4">
    <source>
        <dbReference type="ARBA" id="ARBA00023136"/>
    </source>
</evidence>
<dbReference type="Proteomes" id="UP001362999">
    <property type="component" value="Unassembled WGS sequence"/>
</dbReference>
<dbReference type="GO" id="GO:0032259">
    <property type="term" value="P:methylation"/>
    <property type="evidence" value="ECO:0007669"/>
    <property type="project" value="UniProtKB-KW"/>
</dbReference>
<gene>
    <name evidence="7" type="ORF">R3P38DRAFT_2846094</name>
</gene>
<proteinExistence type="inferred from homology"/>
<protein>
    <recommendedName>
        <fullName evidence="5">Protein-S-isoprenylcysteine O-methyltransferase</fullName>
        <ecNumber evidence="5">2.1.1.100</ecNumber>
    </recommendedName>
</protein>
<sequence>MPTNAALRPGLAVVLAVLNGLISSPPHTPAKNDQSLSKAGRESIFLRIAGPTLTIVQVQLILCAGSLAETLTPAALATNHQLRQTLLKYLLFTPASSVDLRLTRLGALGAAVGIFGCLLRYQSFQTLGSFFTFQLAIRKSHALVTSGPYRFVRHPSYTGSILASLGTATFFLSEGGYLRESGALKTVLGAACVGIWISWKLFLSYNLITRTKVEDKFLEAEFGDEWVEWSKRVQYKLFPGLY</sequence>
<evidence type="ECO:0000313" key="7">
    <source>
        <dbReference type="EMBL" id="KAK7055269.1"/>
    </source>
</evidence>
<evidence type="ECO:0000256" key="1">
    <source>
        <dbReference type="ARBA" id="ARBA00004141"/>
    </source>
</evidence>
<keyword evidence="5" id="KW-0808">Transferase</keyword>
<organism evidence="7 8">
    <name type="scientific">Favolaschia claudopus</name>
    <dbReference type="NCBI Taxonomy" id="2862362"/>
    <lineage>
        <taxon>Eukaryota</taxon>
        <taxon>Fungi</taxon>
        <taxon>Dikarya</taxon>
        <taxon>Basidiomycota</taxon>
        <taxon>Agaricomycotina</taxon>
        <taxon>Agaricomycetes</taxon>
        <taxon>Agaricomycetidae</taxon>
        <taxon>Agaricales</taxon>
        <taxon>Marasmiineae</taxon>
        <taxon>Mycenaceae</taxon>
        <taxon>Favolaschia</taxon>
    </lineage>
</organism>
<dbReference type="EC" id="2.1.1.100" evidence="5"/>
<keyword evidence="3" id="KW-1133">Transmembrane helix</keyword>
<dbReference type="GO" id="GO:0004671">
    <property type="term" value="F:protein C-terminal S-isoprenylcysteine carboxyl O-methyltransferase activity"/>
    <property type="evidence" value="ECO:0007669"/>
    <property type="project" value="UniProtKB-EC"/>
</dbReference>
<dbReference type="InterPro" id="IPR007269">
    <property type="entry name" value="ICMT_MeTrfase"/>
</dbReference>
<comment type="catalytic activity">
    <reaction evidence="5">
        <text>[protein]-C-terminal S-[(2E,6E)-farnesyl]-L-cysteine + S-adenosyl-L-methionine = [protein]-C-terminal S-[(2E,6E)-farnesyl]-L-cysteine methyl ester + S-adenosyl-L-homocysteine</text>
        <dbReference type="Rhea" id="RHEA:21672"/>
        <dbReference type="Rhea" id="RHEA-COMP:12125"/>
        <dbReference type="Rhea" id="RHEA-COMP:12126"/>
        <dbReference type="ChEBI" id="CHEBI:57856"/>
        <dbReference type="ChEBI" id="CHEBI:59789"/>
        <dbReference type="ChEBI" id="CHEBI:90510"/>
        <dbReference type="ChEBI" id="CHEBI:90511"/>
        <dbReference type="EC" id="2.1.1.100"/>
    </reaction>
</comment>
<evidence type="ECO:0000313" key="8">
    <source>
        <dbReference type="Proteomes" id="UP001362999"/>
    </source>
</evidence>
<dbReference type="PANTHER" id="PTHR12714">
    <property type="entry name" value="PROTEIN-S ISOPRENYLCYSTEINE O-METHYLTRANSFERASE"/>
    <property type="match status" value="1"/>
</dbReference>
<dbReference type="AlphaFoldDB" id="A0AAW0DUH8"/>